<keyword evidence="1" id="KW-0808">Transferase</keyword>
<sequence length="233" mass="26472">MGMMSQSEQFAIYKWSENPSSKGSMDDDMRPKSLGDLHSKLIDKCILKDVLVCNSYGIPLHIACNILTLTLDAALSSTYGNVIPESTIASGFLAKTFAGKLLWDLSSLTLKMFMQSSEHRSTTIKFLLPWIFNAFAREYAFKVAVLGTSHVLTREDNFVKIWKYCKLLFVLGSLERRDAYDILSLYFSLPSSADEHKDLDIGGREGKFDLRDDQTFWDEIKRGLLDKESLLRK</sequence>
<evidence type="ECO:0000313" key="2">
    <source>
        <dbReference type="Proteomes" id="UP001567538"/>
    </source>
</evidence>
<dbReference type="Proteomes" id="UP001567538">
    <property type="component" value="Unassembled WGS sequence"/>
</dbReference>
<dbReference type="EMBL" id="JBEAFC010000002">
    <property type="protein sequence ID" value="KAL1567200.1"/>
    <property type="molecule type" value="Genomic_DNA"/>
</dbReference>
<gene>
    <name evidence="1" type="ORF">AAHA92_02705</name>
</gene>
<dbReference type="InterPro" id="IPR045330">
    <property type="entry name" value="TRM3/TARBP1"/>
</dbReference>
<dbReference type="EC" id="2.1.1.34" evidence="1"/>
<proteinExistence type="predicted"/>
<comment type="caution">
    <text evidence="1">The sequence shown here is derived from an EMBL/GenBank/DDBJ whole genome shotgun (WGS) entry which is preliminary data.</text>
</comment>
<keyword evidence="1" id="KW-0489">Methyltransferase</keyword>
<organism evidence="1 2">
    <name type="scientific">Salvia divinorum</name>
    <name type="common">Maria pastora</name>
    <name type="synonym">Diviner's sage</name>
    <dbReference type="NCBI Taxonomy" id="28513"/>
    <lineage>
        <taxon>Eukaryota</taxon>
        <taxon>Viridiplantae</taxon>
        <taxon>Streptophyta</taxon>
        <taxon>Embryophyta</taxon>
        <taxon>Tracheophyta</taxon>
        <taxon>Spermatophyta</taxon>
        <taxon>Magnoliopsida</taxon>
        <taxon>eudicotyledons</taxon>
        <taxon>Gunneridae</taxon>
        <taxon>Pentapetalae</taxon>
        <taxon>asterids</taxon>
        <taxon>lamiids</taxon>
        <taxon>Lamiales</taxon>
        <taxon>Lamiaceae</taxon>
        <taxon>Nepetoideae</taxon>
        <taxon>Mentheae</taxon>
        <taxon>Salviinae</taxon>
        <taxon>Salvia</taxon>
        <taxon>Salvia subgen. Calosphace</taxon>
    </lineage>
</organism>
<dbReference type="PANTHER" id="PTHR12029">
    <property type="entry name" value="RNA METHYLTRANSFERASE"/>
    <property type="match status" value="1"/>
</dbReference>
<dbReference type="PANTHER" id="PTHR12029:SF11">
    <property type="entry name" value="METHYLTRANSFERASE TARBP1-RELATED"/>
    <property type="match status" value="1"/>
</dbReference>
<reference evidence="1 2" key="1">
    <citation type="submission" date="2024-06" db="EMBL/GenBank/DDBJ databases">
        <title>A chromosome level genome sequence of Diviner's sage (Salvia divinorum).</title>
        <authorList>
            <person name="Ford S.A."/>
            <person name="Ro D.-K."/>
            <person name="Ness R.W."/>
            <person name="Phillips M.A."/>
        </authorList>
    </citation>
    <scope>NUCLEOTIDE SEQUENCE [LARGE SCALE GENOMIC DNA]</scope>
    <source>
        <strain evidence="1">SAF-2024a</strain>
        <tissue evidence="1">Leaf</tissue>
    </source>
</reference>
<accession>A0ABD1IFL3</accession>
<protein>
    <submittedName>
        <fullName evidence="1">tRNA (Guanosine(18)-2'-O)-methyltransferase</fullName>
        <ecNumber evidence="1">2.1.1.34</ecNumber>
    </submittedName>
</protein>
<name>A0ABD1IFL3_SALDI</name>
<keyword evidence="2" id="KW-1185">Reference proteome</keyword>
<dbReference type="GO" id="GO:0032259">
    <property type="term" value="P:methylation"/>
    <property type="evidence" value="ECO:0007669"/>
    <property type="project" value="UniProtKB-KW"/>
</dbReference>
<dbReference type="GO" id="GO:0141100">
    <property type="term" value="F:tRNA (guanine(18)-2'-O)-methyltransferase activity"/>
    <property type="evidence" value="ECO:0007669"/>
    <property type="project" value="UniProtKB-EC"/>
</dbReference>
<dbReference type="AlphaFoldDB" id="A0ABD1IFL3"/>
<evidence type="ECO:0000313" key="1">
    <source>
        <dbReference type="EMBL" id="KAL1567200.1"/>
    </source>
</evidence>